<keyword evidence="1" id="KW-0732">Signal</keyword>
<keyword evidence="3" id="KW-1185">Reference proteome</keyword>
<proteinExistence type="predicted"/>
<dbReference type="STRING" id="1818881.A3196_06870"/>
<dbReference type="InterPro" id="IPR050767">
    <property type="entry name" value="Sel1_AlgK"/>
</dbReference>
<dbReference type="PANTHER" id="PTHR11102">
    <property type="entry name" value="SEL-1-LIKE PROTEIN"/>
    <property type="match status" value="1"/>
</dbReference>
<dbReference type="EMBL" id="LVJZ01000003">
    <property type="protein sequence ID" value="ODB98514.1"/>
    <property type="molecule type" value="Genomic_DNA"/>
</dbReference>
<evidence type="ECO:0008006" key="4">
    <source>
        <dbReference type="Google" id="ProtNLM"/>
    </source>
</evidence>
<dbReference type="Proteomes" id="UP000094849">
    <property type="component" value="Unassembled WGS sequence"/>
</dbReference>
<feature type="chain" id="PRO_5009119262" description="Sel1 repeat family protein" evidence="1">
    <location>
        <begin position="25"/>
        <end position="138"/>
    </location>
</feature>
<dbReference type="Pfam" id="PF08238">
    <property type="entry name" value="Sel1"/>
    <property type="match status" value="2"/>
</dbReference>
<comment type="caution">
    <text evidence="2">The sequence shown here is derived from an EMBL/GenBank/DDBJ whole genome shotgun (WGS) entry which is preliminary data.</text>
</comment>
<dbReference type="InterPro" id="IPR006597">
    <property type="entry name" value="Sel1-like"/>
</dbReference>
<dbReference type="PANTHER" id="PTHR11102:SF160">
    <property type="entry name" value="ERAD-ASSOCIATED E3 UBIQUITIN-PROTEIN LIGASE COMPONENT HRD3"/>
    <property type="match status" value="1"/>
</dbReference>
<protein>
    <recommendedName>
        <fullName evidence="4">Sel1 repeat family protein</fullName>
    </recommendedName>
</protein>
<gene>
    <name evidence="2" type="ORF">A3196_06870</name>
</gene>
<evidence type="ECO:0000313" key="3">
    <source>
        <dbReference type="Proteomes" id="UP000094849"/>
    </source>
</evidence>
<evidence type="ECO:0000256" key="1">
    <source>
        <dbReference type="SAM" id="SignalP"/>
    </source>
</evidence>
<reference evidence="2 3" key="1">
    <citation type="submission" date="2016-03" db="EMBL/GenBank/DDBJ databases">
        <title>Chemosynthetic sulphur-oxidizing symbionts of marine invertebrate animals are capable of nitrogen fixation.</title>
        <authorList>
            <person name="Petersen J.M."/>
            <person name="Kemper A."/>
            <person name="Gruber-Vodicka H."/>
            <person name="Cardini U."/>
            <person name="Geest Mvander."/>
            <person name="Kleiner M."/>
            <person name="Bulgheresi S."/>
            <person name="Fussmann M."/>
            <person name="Herbold C."/>
            <person name="Seah B.K.B."/>
            <person name="Antony C.Paul."/>
            <person name="Liu D."/>
            <person name="Belitz A."/>
            <person name="Weber M."/>
        </authorList>
    </citation>
    <scope>NUCLEOTIDE SEQUENCE [LARGE SCALE GENOMIC DNA]</scope>
    <source>
        <strain evidence="2">G_D</strain>
    </source>
</reference>
<organism evidence="2 3">
    <name type="scientific">Candidatus Thiodiazotropha endoloripes</name>
    <dbReference type="NCBI Taxonomy" id="1818881"/>
    <lineage>
        <taxon>Bacteria</taxon>
        <taxon>Pseudomonadati</taxon>
        <taxon>Pseudomonadota</taxon>
        <taxon>Gammaproteobacteria</taxon>
        <taxon>Chromatiales</taxon>
        <taxon>Sedimenticolaceae</taxon>
        <taxon>Candidatus Thiodiazotropha</taxon>
    </lineage>
</organism>
<dbReference type="AlphaFoldDB" id="A0A1E2UVQ0"/>
<dbReference type="SMART" id="SM00671">
    <property type="entry name" value="SEL1"/>
    <property type="match status" value="2"/>
</dbReference>
<feature type="signal peptide" evidence="1">
    <location>
        <begin position="1"/>
        <end position="24"/>
    </location>
</feature>
<dbReference type="InterPro" id="IPR011990">
    <property type="entry name" value="TPR-like_helical_dom_sf"/>
</dbReference>
<dbReference type="Gene3D" id="1.25.40.10">
    <property type="entry name" value="Tetratricopeptide repeat domain"/>
    <property type="match status" value="1"/>
</dbReference>
<name>A0A1E2UVQ0_9GAMM</name>
<accession>A0A1E2UVQ0</accession>
<sequence length="138" mass="15434">MMKNTIIKLLLACLMLLLSAGVTADDYADGMAALTGGDYTTAYRTFKRLAKRDHVEAQFQLGMLYLHGRGTKQNTQQGVNWLKQAAEDGYYYLAANELGQIYLAGQWVERSESEAIKWLELATQIAEENEDEAEDGCD</sequence>
<dbReference type="SUPFAM" id="SSF81901">
    <property type="entry name" value="HCP-like"/>
    <property type="match status" value="1"/>
</dbReference>
<evidence type="ECO:0000313" key="2">
    <source>
        <dbReference type="EMBL" id="ODB98514.1"/>
    </source>
</evidence>